<name>A0A4D7E1I1_9HYPH</name>
<evidence type="ECO:0000313" key="4">
    <source>
        <dbReference type="Proteomes" id="UP000826513"/>
    </source>
</evidence>
<reference evidence="1 3" key="1">
    <citation type="submission" date="2019-04" db="EMBL/GenBank/DDBJ databases">
        <title>Complete genome sequence of Agrobacterium larrymoorei CFBP5473.</title>
        <authorList>
            <person name="Haryono M."/>
            <person name="Chou L."/>
            <person name="Lin Y.-C."/>
            <person name="Lai E.-M."/>
            <person name="Kuo C.-H."/>
        </authorList>
    </citation>
    <scope>NUCLEOTIDE SEQUENCE [LARGE SCALE GENOMIC DNA]</scope>
    <source>
        <strain evidence="1 3">CFBP5473</strain>
    </source>
</reference>
<accession>A0A4D7E1I1</accession>
<keyword evidence="4" id="KW-1185">Reference proteome</keyword>
<dbReference type="STRING" id="1367849.GCA_000518585_02708"/>
<dbReference type="KEGG" id="alf:CFBP5473_10555"/>
<evidence type="ECO:0000313" key="1">
    <source>
        <dbReference type="EMBL" id="QCI98310.1"/>
    </source>
</evidence>
<organism evidence="1 3">
    <name type="scientific">Agrobacterium larrymoorei</name>
    <dbReference type="NCBI Taxonomy" id="160699"/>
    <lineage>
        <taxon>Bacteria</taxon>
        <taxon>Pseudomonadati</taxon>
        <taxon>Pseudomonadota</taxon>
        <taxon>Alphaproteobacteria</taxon>
        <taxon>Hyphomicrobiales</taxon>
        <taxon>Rhizobiaceae</taxon>
        <taxon>Rhizobium/Agrobacterium group</taxon>
        <taxon>Agrobacterium</taxon>
    </lineage>
</organism>
<dbReference type="InterPro" id="IPR009367">
    <property type="entry name" value="Elm1-like"/>
</dbReference>
<dbReference type="RefSeq" id="WP_027675458.1">
    <property type="nucleotide sequence ID" value="NZ_CP039691.1"/>
</dbReference>
<gene>
    <name evidence="1" type="ORF">CFBP5473_10555</name>
    <name evidence="2" type="ORF">J5285_09165</name>
</gene>
<dbReference type="PANTHER" id="PTHR33986:SF15">
    <property type="entry name" value="MITOCHONDRIAL FISSION PROTEIN ELM1"/>
    <property type="match status" value="1"/>
</dbReference>
<evidence type="ECO:0000313" key="3">
    <source>
        <dbReference type="Proteomes" id="UP000298545"/>
    </source>
</evidence>
<dbReference type="Proteomes" id="UP000298545">
    <property type="component" value="Chromosome circular"/>
</dbReference>
<dbReference type="SUPFAM" id="SSF53756">
    <property type="entry name" value="UDP-Glycosyltransferase/glycogen phosphorylase"/>
    <property type="match status" value="1"/>
</dbReference>
<dbReference type="AlphaFoldDB" id="A0A4D7E1I1"/>
<dbReference type="EMBL" id="CP072167">
    <property type="protein sequence ID" value="QYA06235.1"/>
    <property type="molecule type" value="Genomic_DNA"/>
</dbReference>
<protein>
    <submittedName>
        <fullName evidence="2">Mitochondrial fission ELM1 family protein</fullName>
    </submittedName>
    <submittedName>
        <fullName evidence="1">Nucleoside-diphosphate sugar epimerase</fullName>
    </submittedName>
</protein>
<proteinExistence type="predicted"/>
<reference evidence="2 4" key="2">
    <citation type="submission" date="2021-03" db="EMBL/GenBank/DDBJ databases">
        <title>Rapid diversification of plasmids in a genus of pathogenic and nitrogen fixing bacteria.</title>
        <authorList>
            <person name="Weisberg A.J."/>
            <person name="Miller M."/>
            <person name="Ream W."/>
            <person name="Grunwald N.J."/>
            <person name="Chang J.H."/>
        </authorList>
    </citation>
    <scope>NUCLEOTIDE SEQUENCE [LARGE SCALE GENOMIC DNA]</scope>
    <source>
        <strain evidence="2 4">AF3.44</strain>
    </source>
</reference>
<dbReference type="Proteomes" id="UP000826513">
    <property type="component" value="Chromosome 1"/>
</dbReference>
<dbReference type="PANTHER" id="PTHR33986">
    <property type="entry name" value="OS02G0535700 PROTEIN"/>
    <property type="match status" value="1"/>
</dbReference>
<dbReference type="Pfam" id="PF06258">
    <property type="entry name" value="Mito_fiss_Elm1"/>
    <property type="match status" value="1"/>
</dbReference>
<sequence length="319" mass="36334">MEMVKSWVVSEPKIGTLSQCLAVARYFDACPIEKSFVHKKRLLRIFDPPIFRRSEPSPGLVVSCGYRSEPRVMRIKKAFKGAPVTVHLQVPRIEGYDLVFVSRHDWMTSYEDRANYHQMLGVPHRFTPDFWEHNRSEARAKYALEEDQKLAVVLLGGTNGAYDYDAAAIDTIKQSIESLVARDWKVLVSVSRRSSDETQSQIASIASRNVVVWDRKSENPYVDYLASADAFLVAKDSVTMPCEALSTGKPVYSLNLTHIPGKRLEKFERFHADLTDTLKLTRNFEGDLLPYDYRPPNEAQRIAGIVETYLKEKRAAASR</sequence>
<evidence type="ECO:0000313" key="2">
    <source>
        <dbReference type="EMBL" id="QYA06235.1"/>
    </source>
</evidence>
<dbReference type="OrthoDB" id="272235at2"/>
<dbReference type="EMBL" id="CP039691">
    <property type="protein sequence ID" value="QCI98310.1"/>
    <property type="molecule type" value="Genomic_DNA"/>
</dbReference>